<evidence type="ECO:0000313" key="2">
    <source>
        <dbReference type="Proteomes" id="UP000053989"/>
    </source>
</evidence>
<reference evidence="1 2" key="1">
    <citation type="submission" date="2014-04" db="EMBL/GenBank/DDBJ databases">
        <authorList>
            <consortium name="DOE Joint Genome Institute"/>
            <person name="Kuo A."/>
            <person name="Kohler A."/>
            <person name="Nagy L.G."/>
            <person name="Floudas D."/>
            <person name="Copeland A."/>
            <person name="Barry K.W."/>
            <person name="Cichocki N."/>
            <person name="Veneault-Fourrey C."/>
            <person name="LaButti K."/>
            <person name="Lindquist E.A."/>
            <person name="Lipzen A."/>
            <person name="Lundell T."/>
            <person name="Morin E."/>
            <person name="Murat C."/>
            <person name="Sun H."/>
            <person name="Tunlid A."/>
            <person name="Henrissat B."/>
            <person name="Grigoriev I.V."/>
            <person name="Hibbett D.S."/>
            <person name="Martin F."/>
            <person name="Nordberg H.P."/>
            <person name="Cantor M.N."/>
            <person name="Hua S.X."/>
        </authorList>
    </citation>
    <scope>NUCLEOTIDE SEQUENCE [LARGE SCALE GENOMIC DNA]</scope>
    <source>
        <strain evidence="1 2">Foug A</strain>
    </source>
</reference>
<protein>
    <submittedName>
        <fullName evidence="1">Uncharacterized protein</fullName>
    </submittedName>
</protein>
<evidence type="ECO:0000313" key="1">
    <source>
        <dbReference type="EMBL" id="KIM69483.1"/>
    </source>
</evidence>
<sequence>MVANVSRTLLRKTTHSVFGNKNLKPSHRGSQRGLGRCLLHIHAGAPEEKWVHYPYNLIEMSLLFPPEFCGKTLAYKVR</sequence>
<dbReference type="Proteomes" id="UP000053989">
    <property type="component" value="Unassembled WGS sequence"/>
</dbReference>
<gene>
    <name evidence="1" type="ORF">SCLCIDRAFT_1207912</name>
</gene>
<proteinExistence type="predicted"/>
<dbReference type="HOGENOM" id="CLU_2628721_0_0_1"/>
<feature type="non-terminal residue" evidence="1">
    <location>
        <position position="78"/>
    </location>
</feature>
<name>A0A0C3A723_9AGAM</name>
<keyword evidence="2" id="KW-1185">Reference proteome</keyword>
<dbReference type="EMBL" id="KN822006">
    <property type="protein sequence ID" value="KIM69483.1"/>
    <property type="molecule type" value="Genomic_DNA"/>
</dbReference>
<reference evidence="2" key="2">
    <citation type="submission" date="2015-01" db="EMBL/GenBank/DDBJ databases">
        <title>Evolutionary Origins and Diversification of the Mycorrhizal Mutualists.</title>
        <authorList>
            <consortium name="DOE Joint Genome Institute"/>
            <consortium name="Mycorrhizal Genomics Consortium"/>
            <person name="Kohler A."/>
            <person name="Kuo A."/>
            <person name="Nagy L.G."/>
            <person name="Floudas D."/>
            <person name="Copeland A."/>
            <person name="Barry K.W."/>
            <person name="Cichocki N."/>
            <person name="Veneault-Fourrey C."/>
            <person name="LaButti K."/>
            <person name="Lindquist E.A."/>
            <person name="Lipzen A."/>
            <person name="Lundell T."/>
            <person name="Morin E."/>
            <person name="Murat C."/>
            <person name="Riley R."/>
            <person name="Ohm R."/>
            <person name="Sun H."/>
            <person name="Tunlid A."/>
            <person name="Henrissat B."/>
            <person name="Grigoriev I.V."/>
            <person name="Hibbett D.S."/>
            <person name="Martin F."/>
        </authorList>
    </citation>
    <scope>NUCLEOTIDE SEQUENCE [LARGE SCALE GENOMIC DNA]</scope>
    <source>
        <strain evidence="2">Foug A</strain>
    </source>
</reference>
<accession>A0A0C3A723</accession>
<dbReference type="AlphaFoldDB" id="A0A0C3A723"/>
<dbReference type="InParanoid" id="A0A0C3A723"/>
<organism evidence="1 2">
    <name type="scientific">Scleroderma citrinum Foug A</name>
    <dbReference type="NCBI Taxonomy" id="1036808"/>
    <lineage>
        <taxon>Eukaryota</taxon>
        <taxon>Fungi</taxon>
        <taxon>Dikarya</taxon>
        <taxon>Basidiomycota</taxon>
        <taxon>Agaricomycotina</taxon>
        <taxon>Agaricomycetes</taxon>
        <taxon>Agaricomycetidae</taxon>
        <taxon>Boletales</taxon>
        <taxon>Sclerodermatineae</taxon>
        <taxon>Sclerodermataceae</taxon>
        <taxon>Scleroderma</taxon>
    </lineage>
</organism>